<evidence type="ECO:0000313" key="2">
    <source>
        <dbReference type="EMBL" id="CAF1660153.1"/>
    </source>
</evidence>
<evidence type="ECO:0000313" key="1">
    <source>
        <dbReference type="EMBL" id="CAF0904069.1"/>
    </source>
</evidence>
<dbReference type="Proteomes" id="UP000663852">
    <property type="component" value="Unassembled WGS sequence"/>
</dbReference>
<sequence>MGKSTLESLPNELLLTAFSYLSSFDLCQAFLDINNARVQSLLSSIHHSFNVDLMHHDQLHDWLNGDRNLRNRFTSLIETVVFNDSPGCHMLMKYWEKVLSDKDPYNVLFSSIKRFVVTQAERYSYSLVGSILVPFTFADNTLQYVHFIFNEPTFGYSRMLSELIERRVSIHTMILEAEQGMLSTQFST</sequence>
<dbReference type="EMBL" id="CAJNOJ010000034">
    <property type="protein sequence ID" value="CAF0904069.1"/>
    <property type="molecule type" value="Genomic_DNA"/>
</dbReference>
<gene>
    <name evidence="1" type="ORF">EDS130_LOCUS9922</name>
    <name evidence="2" type="ORF">XAT740_LOCUS56693</name>
</gene>
<protein>
    <recommendedName>
        <fullName evidence="5">F-box domain-containing protein</fullName>
    </recommendedName>
</protein>
<dbReference type="EMBL" id="CAJNOR010011277">
    <property type="protein sequence ID" value="CAF1660153.1"/>
    <property type="molecule type" value="Genomic_DNA"/>
</dbReference>
<dbReference type="AlphaFoldDB" id="A0A813ZWI1"/>
<dbReference type="OrthoDB" id="9985609at2759"/>
<evidence type="ECO:0000313" key="4">
    <source>
        <dbReference type="Proteomes" id="UP000663852"/>
    </source>
</evidence>
<keyword evidence="3" id="KW-1185">Reference proteome</keyword>
<name>A0A813ZWI1_ADIRI</name>
<evidence type="ECO:0000313" key="3">
    <source>
        <dbReference type="Proteomes" id="UP000663828"/>
    </source>
</evidence>
<dbReference type="Proteomes" id="UP000663828">
    <property type="component" value="Unassembled WGS sequence"/>
</dbReference>
<reference evidence="1" key="1">
    <citation type="submission" date="2021-02" db="EMBL/GenBank/DDBJ databases">
        <authorList>
            <person name="Nowell W R."/>
        </authorList>
    </citation>
    <scope>NUCLEOTIDE SEQUENCE</scope>
</reference>
<accession>A0A813ZWI1</accession>
<comment type="caution">
    <text evidence="1">The sequence shown here is derived from an EMBL/GenBank/DDBJ whole genome shotgun (WGS) entry which is preliminary data.</text>
</comment>
<organism evidence="1 4">
    <name type="scientific">Adineta ricciae</name>
    <name type="common">Rotifer</name>
    <dbReference type="NCBI Taxonomy" id="249248"/>
    <lineage>
        <taxon>Eukaryota</taxon>
        <taxon>Metazoa</taxon>
        <taxon>Spiralia</taxon>
        <taxon>Gnathifera</taxon>
        <taxon>Rotifera</taxon>
        <taxon>Eurotatoria</taxon>
        <taxon>Bdelloidea</taxon>
        <taxon>Adinetida</taxon>
        <taxon>Adinetidae</taxon>
        <taxon>Adineta</taxon>
    </lineage>
</organism>
<proteinExistence type="predicted"/>
<evidence type="ECO:0008006" key="5">
    <source>
        <dbReference type="Google" id="ProtNLM"/>
    </source>
</evidence>